<dbReference type="EC" id="3.1.1.29" evidence="1 8"/>
<feature type="binding site" evidence="8">
    <location>
        <position position="121"/>
    </location>
    <ligand>
        <name>tRNA</name>
        <dbReference type="ChEBI" id="CHEBI:17843"/>
    </ligand>
</feature>
<sequence length="198" mass="20998">MLFGARGGASWILVFLGNPGPKYAGTRHNAGFMAGEALAKKLGVKINRARWRALTATAELGGQKVLLMLPQTLMNLSGEAVGPAAKFYKVPPERIIVFSDEMALTPGSLRIRTGGSAGGHNGLKSVIAALGTDQFPRVRLGVGEPPHPDYDTADWVLGVPKGKDAELLADAAKRAAEAAECYVTEGPERAMSRYNRKA</sequence>
<dbReference type="PANTHER" id="PTHR17224:SF1">
    <property type="entry name" value="PEPTIDYL-TRNA HYDROLASE"/>
    <property type="match status" value="1"/>
</dbReference>
<dbReference type="EMBL" id="DVHH01000210">
    <property type="protein sequence ID" value="HIR55666.1"/>
    <property type="molecule type" value="Genomic_DNA"/>
</dbReference>
<reference evidence="9" key="2">
    <citation type="journal article" date="2021" name="PeerJ">
        <title>Extensive microbial diversity within the chicken gut microbiome revealed by metagenomics and culture.</title>
        <authorList>
            <person name="Gilroy R."/>
            <person name="Ravi A."/>
            <person name="Getino M."/>
            <person name="Pursley I."/>
            <person name="Horton D.L."/>
            <person name="Alikhan N.F."/>
            <person name="Baker D."/>
            <person name="Gharbi K."/>
            <person name="Hall N."/>
            <person name="Watson M."/>
            <person name="Adriaenssens E.M."/>
            <person name="Foster-Nyarko E."/>
            <person name="Jarju S."/>
            <person name="Secka A."/>
            <person name="Antonio M."/>
            <person name="Oren A."/>
            <person name="Chaudhuri R.R."/>
            <person name="La Ragione R."/>
            <person name="Hildebrand F."/>
            <person name="Pallen M.J."/>
        </authorList>
    </citation>
    <scope>NUCLEOTIDE SEQUENCE</scope>
    <source>
        <strain evidence="9">ChiGjej3B3-7149</strain>
    </source>
</reference>
<comment type="subunit">
    <text evidence="8">Monomer.</text>
</comment>
<dbReference type="Gene3D" id="3.40.50.1470">
    <property type="entry name" value="Peptidyl-tRNA hydrolase"/>
    <property type="match status" value="1"/>
</dbReference>
<comment type="function">
    <text evidence="8">Catalyzes the release of premature peptidyl moieties from peptidyl-tRNA molecules trapped in stalled 50S ribosomal subunits, and thus maintains levels of free tRNAs and 50S ribosomes.</text>
</comment>
<dbReference type="Pfam" id="PF01195">
    <property type="entry name" value="Pept_tRNA_hydro"/>
    <property type="match status" value="1"/>
</dbReference>
<comment type="similarity">
    <text evidence="5 8">Belongs to the PTH family.</text>
</comment>
<dbReference type="Proteomes" id="UP000824238">
    <property type="component" value="Unassembled WGS sequence"/>
</dbReference>
<keyword evidence="2 8" id="KW-0820">tRNA-binding</keyword>
<name>A0A9D1DMQ1_9FIRM</name>
<dbReference type="FunFam" id="3.40.50.1470:FF:000001">
    <property type="entry name" value="Peptidyl-tRNA hydrolase"/>
    <property type="match status" value="1"/>
</dbReference>
<evidence type="ECO:0000313" key="10">
    <source>
        <dbReference type="Proteomes" id="UP000824238"/>
    </source>
</evidence>
<comment type="catalytic activity">
    <reaction evidence="6 8">
        <text>an N-acyl-L-alpha-aminoacyl-tRNA + H2O = an N-acyl-L-amino acid + a tRNA + H(+)</text>
        <dbReference type="Rhea" id="RHEA:54448"/>
        <dbReference type="Rhea" id="RHEA-COMP:10123"/>
        <dbReference type="Rhea" id="RHEA-COMP:13883"/>
        <dbReference type="ChEBI" id="CHEBI:15377"/>
        <dbReference type="ChEBI" id="CHEBI:15378"/>
        <dbReference type="ChEBI" id="CHEBI:59874"/>
        <dbReference type="ChEBI" id="CHEBI:78442"/>
        <dbReference type="ChEBI" id="CHEBI:138191"/>
        <dbReference type="EC" id="3.1.1.29"/>
    </reaction>
</comment>
<comment type="subcellular location">
    <subcellularLocation>
        <location evidence="8">Cytoplasm</location>
    </subcellularLocation>
</comment>
<feature type="active site" description="Proton acceptor" evidence="8">
    <location>
        <position position="28"/>
    </location>
</feature>
<evidence type="ECO:0000256" key="5">
    <source>
        <dbReference type="ARBA" id="ARBA00038063"/>
    </source>
</evidence>
<evidence type="ECO:0000313" key="9">
    <source>
        <dbReference type="EMBL" id="HIR55666.1"/>
    </source>
</evidence>
<reference evidence="9" key="1">
    <citation type="submission" date="2020-10" db="EMBL/GenBank/DDBJ databases">
        <authorList>
            <person name="Gilroy R."/>
        </authorList>
    </citation>
    <scope>NUCLEOTIDE SEQUENCE</scope>
    <source>
        <strain evidence="9">ChiGjej3B3-7149</strain>
    </source>
</reference>
<proteinExistence type="inferred from homology"/>
<dbReference type="CDD" id="cd00462">
    <property type="entry name" value="PTH"/>
    <property type="match status" value="1"/>
</dbReference>
<feature type="binding site" evidence="8">
    <location>
        <position position="75"/>
    </location>
    <ligand>
        <name>tRNA</name>
        <dbReference type="ChEBI" id="CHEBI:17843"/>
    </ligand>
</feature>
<evidence type="ECO:0000256" key="3">
    <source>
        <dbReference type="ARBA" id="ARBA00022801"/>
    </source>
</evidence>
<feature type="site" description="Discriminates between blocked and unblocked aminoacyl-tRNA" evidence="8">
    <location>
        <position position="18"/>
    </location>
</feature>
<dbReference type="GO" id="GO:0005737">
    <property type="term" value="C:cytoplasm"/>
    <property type="evidence" value="ECO:0007669"/>
    <property type="project" value="UniProtKB-SubCell"/>
</dbReference>
<evidence type="ECO:0000256" key="8">
    <source>
        <dbReference type="HAMAP-Rule" id="MF_00083"/>
    </source>
</evidence>
<dbReference type="InterPro" id="IPR036416">
    <property type="entry name" value="Pept_tRNA_hydro_sf"/>
</dbReference>
<gene>
    <name evidence="8" type="primary">pth</name>
    <name evidence="9" type="ORF">IAD36_08750</name>
</gene>
<keyword evidence="8" id="KW-0963">Cytoplasm</keyword>
<dbReference type="InterPro" id="IPR001328">
    <property type="entry name" value="Pept_tRNA_hydro"/>
</dbReference>
<dbReference type="GO" id="GO:0000049">
    <property type="term" value="F:tRNA binding"/>
    <property type="evidence" value="ECO:0007669"/>
    <property type="project" value="UniProtKB-UniRule"/>
</dbReference>
<keyword evidence="4 8" id="KW-0694">RNA-binding</keyword>
<dbReference type="InterPro" id="IPR018171">
    <property type="entry name" value="Pept_tRNA_hydro_CS"/>
</dbReference>
<comment type="caution">
    <text evidence="9">The sequence shown here is derived from an EMBL/GenBank/DDBJ whole genome shotgun (WGS) entry which is preliminary data.</text>
</comment>
<dbReference type="PANTHER" id="PTHR17224">
    <property type="entry name" value="PEPTIDYL-TRNA HYDROLASE"/>
    <property type="match status" value="1"/>
</dbReference>
<organism evidence="9 10">
    <name type="scientific">Candidatus Scatomorpha intestinigallinarum</name>
    <dbReference type="NCBI Taxonomy" id="2840923"/>
    <lineage>
        <taxon>Bacteria</taxon>
        <taxon>Bacillati</taxon>
        <taxon>Bacillota</taxon>
        <taxon>Clostridia</taxon>
        <taxon>Eubacteriales</taxon>
        <taxon>Candidatus Scatomorpha</taxon>
    </lineage>
</organism>
<dbReference type="GO" id="GO:0072344">
    <property type="term" value="P:rescue of stalled ribosome"/>
    <property type="evidence" value="ECO:0007669"/>
    <property type="project" value="UniProtKB-UniRule"/>
</dbReference>
<dbReference type="GO" id="GO:0004045">
    <property type="term" value="F:peptidyl-tRNA hydrolase activity"/>
    <property type="evidence" value="ECO:0007669"/>
    <property type="project" value="UniProtKB-UniRule"/>
</dbReference>
<dbReference type="AlphaFoldDB" id="A0A9D1DMQ1"/>
<dbReference type="PROSITE" id="PS01196">
    <property type="entry name" value="PEPT_TRNA_HYDROL_2"/>
    <property type="match status" value="1"/>
</dbReference>
<comment type="function">
    <text evidence="8">Hydrolyzes ribosome-free peptidyl-tRNAs (with 1 or more amino acids incorporated), which drop off the ribosome during protein synthesis, or as a result of ribosome stalling.</text>
</comment>
<dbReference type="SUPFAM" id="SSF53178">
    <property type="entry name" value="Peptidyl-tRNA hydrolase-like"/>
    <property type="match status" value="1"/>
</dbReference>
<feature type="site" description="Stabilizes the basic form of H active site to accept a proton" evidence="8">
    <location>
        <position position="100"/>
    </location>
</feature>
<dbReference type="GO" id="GO:0006515">
    <property type="term" value="P:protein quality control for misfolded or incompletely synthesized proteins"/>
    <property type="evidence" value="ECO:0007669"/>
    <property type="project" value="UniProtKB-UniRule"/>
</dbReference>
<evidence type="ECO:0000256" key="4">
    <source>
        <dbReference type="ARBA" id="ARBA00022884"/>
    </source>
</evidence>
<evidence type="ECO:0000256" key="7">
    <source>
        <dbReference type="ARBA" id="ARBA00050038"/>
    </source>
</evidence>
<feature type="binding site" evidence="8">
    <location>
        <position position="23"/>
    </location>
    <ligand>
        <name>tRNA</name>
        <dbReference type="ChEBI" id="CHEBI:17843"/>
    </ligand>
</feature>
<comment type="caution">
    <text evidence="8">Lacks conserved residue(s) required for the propagation of feature annotation.</text>
</comment>
<keyword evidence="3 8" id="KW-0378">Hydrolase</keyword>
<evidence type="ECO:0000256" key="6">
    <source>
        <dbReference type="ARBA" id="ARBA00048707"/>
    </source>
</evidence>
<evidence type="ECO:0000256" key="2">
    <source>
        <dbReference type="ARBA" id="ARBA00022555"/>
    </source>
</evidence>
<dbReference type="HAMAP" id="MF_00083">
    <property type="entry name" value="Pept_tRNA_hydro_bact"/>
    <property type="match status" value="1"/>
</dbReference>
<dbReference type="NCBIfam" id="TIGR00447">
    <property type="entry name" value="pth"/>
    <property type="match status" value="1"/>
</dbReference>
<accession>A0A9D1DMQ1</accession>
<protein>
    <recommendedName>
        <fullName evidence="7 8">Peptidyl-tRNA hydrolase</fullName>
        <shortName evidence="8">Pth</shortName>
        <ecNumber evidence="1 8">3.1.1.29</ecNumber>
    </recommendedName>
</protein>
<evidence type="ECO:0000256" key="1">
    <source>
        <dbReference type="ARBA" id="ARBA00013260"/>
    </source>
</evidence>